<organism evidence="3 4">
    <name type="scientific">Apiospora arundinis</name>
    <dbReference type="NCBI Taxonomy" id="335852"/>
    <lineage>
        <taxon>Eukaryota</taxon>
        <taxon>Fungi</taxon>
        <taxon>Dikarya</taxon>
        <taxon>Ascomycota</taxon>
        <taxon>Pezizomycotina</taxon>
        <taxon>Sordariomycetes</taxon>
        <taxon>Xylariomycetidae</taxon>
        <taxon>Amphisphaeriales</taxon>
        <taxon>Apiosporaceae</taxon>
        <taxon>Apiospora</taxon>
    </lineage>
</organism>
<dbReference type="InterPro" id="IPR021842">
    <property type="entry name" value="DUF3435"/>
</dbReference>
<keyword evidence="4" id="KW-1185">Reference proteome</keyword>
<evidence type="ECO:0000313" key="3">
    <source>
        <dbReference type="EMBL" id="KAK8851807.1"/>
    </source>
</evidence>
<evidence type="ECO:0000313" key="4">
    <source>
        <dbReference type="Proteomes" id="UP001390339"/>
    </source>
</evidence>
<feature type="compositionally biased region" description="Basic and acidic residues" evidence="1">
    <location>
        <begin position="877"/>
        <end position="886"/>
    </location>
</feature>
<protein>
    <submittedName>
        <fullName evidence="3">DUF3435 domain protein</fullName>
    </submittedName>
</protein>
<feature type="domain" description="C2H2-type" evidence="2">
    <location>
        <begin position="692"/>
        <end position="715"/>
    </location>
</feature>
<dbReference type="Proteomes" id="UP001390339">
    <property type="component" value="Unassembled WGS sequence"/>
</dbReference>
<accession>A0ABR2HRZ8</accession>
<dbReference type="Pfam" id="PF11917">
    <property type="entry name" value="DUF3435"/>
    <property type="match status" value="1"/>
</dbReference>
<evidence type="ECO:0000256" key="1">
    <source>
        <dbReference type="SAM" id="MobiDB-lite"/>
    </source>
</evidence>
<reference evidence="3 4" key="1">
    <citation type="journal article" date="2024" name="IMA Fungus">
        <title>Apiospora arundinis, a panoply of carbohydrate-active enzymes and secondary metabolites.</title>
        <authorList>
            <person name="Sorensen T."/>
            <person name="Petersen C."/>
            <person name="Muurmann A.T."/>
            <person name="Christiansen J.V."/>
            <person name="Brundto M.L."/>
            <person name="Overgaard C.K."/>
            <person name="Boysen A.T."/>
            <person name="Wollenberg R.D."/>
            <person name="Larsen T.O."/>
            <person name="Sorensen J.L."/>
            <person name="Nielsen K.L."/>
            <person name="Sondergaard T.E."/>
        </authorList>
    </citation>
    <scope>NUCLEOTIDE SEQUENCE [LARGE SCALE GENOMIC DNA]</scope>
    <source>
        <strain evidence="3 4">AAU 773</strain>
    </source>
</reference>
<gene>
    <name evidence="3" type="ORF">PGQ11_014286</name>
</gene>
<evidence type="ECO:0000259" key="2">
    <source>
        <dbReference type="PROSITE" id="PS00028"/>
    </source>
</evidence>
<dbReference type="PANTHER" id="PTHR37535:SF3">
    <property type="entry name" value="FLUG DOMAIN-CONTAINING PROTEIN"/>
    <property type="match status" value="1"/>
</dbReference>
<sequence length="943" mass="107461">MSLAAAWPPTGMGQPIPGAFLGCELLCEAPGRSHLLVFNYPSPFERRLTSLPFALASCDTMDQAVLQCVNDAFDDDEELDEEARREWEEIRAQKPLTAESKVVTSTDRERARAWTRWEAYCDKIRLKPSRPWVALVENQPIRNAPADQIFTRFLETIAKDSITKRLTLGPEEFIEEPRIHSARTISGLWKTLRGVAKFKVFDPLVKQFPDRRYLYSITGKSGDRTDMPIWKITKWISDTLPELENLTREQTFVKKEMTAEDVILHLHTLWSRASDIPCSPSDRVAYHTAILVLACGGFRSGTTLQMPYRDVEFVLVRDPQDRSQAKLVAYITINQNKQTTNIIRKDQKHMLKFAVTIVPSRMLCLARLLFARALSDKAFKDEFDSLEQLLSQAKFEHVEKIHLPWKASHQGRCIIPVAYHQFWTIWKRTVLVTGARDAHQRPYSLRVGAGGRLDKGQLDGTLTSAMRNYLLSHSTRVFEQSYQPRHFRDDVTRLCFGEQVGDHTALFKVIQNSSLERDPNAPLDATVEDYDAFEKRRDLTALRKLHSKVGQGPGGWDSDEARSIASKIQWVRAKLASLVVEQRRQEYFHEADRLRAQGLSTAALVQPQQCSGRSSSMRGSAAAEEIGKLFELSLQMENLEEKDWRSSVSLTEVLELYLGGRGRDVELLLAEARPARAVEESAVAKAPLTKDCRCLLCNGWFFSRYTLSRHNTNIHYRKGKSGNQFTSRFRCPECRSTARKDVWIENVMHWSNHTELFHGTKCSPTPPAGARDENRAWLVKCAPGTGNRPPGRGGMKLGKGMCYICLNEFSQAGGFYNHWATHKAVIFQQSFPCPECLREKNQAVLIDGAEAWYNHLVEVHEGGGPFGRLQHPECVPKKRSRAEQERSALVQKLQQQRGRRRTRPSTLQRGREVTSDELLRKEEIVGDMTLIDPRLHSEHSAQR</sequence>
<proteinExistence type="predicted"/>
<comment type="caution">
    <text evidence="3">The sequence shown here is derived from an EMBL/GenBank/DDBJ whole genome shotgun (WGS) entry which is preliminary data.</text>
</comment>
<dbReference type="InterPro" id="IPR013087">
    <property type="entry name" value="Znf_C2H2_type"/>
</dbReference>
<dbReference type="PANTHER" id="PTHR37535">
    <property type="entry name" value="FLUG DOMAIN PROTEIN"/>
    <property type="match status" value="1"/>
</dbReference>
<feature type="region of interest" description="Disordered" evidence="1">
    <location>
        <begin position="877"/>
        <end position="914"/>
    </location>
</feature>
<dbReference type="PROSITE" id="PS00028">
    <property type="entry name" value="ZINC_FINGER_C2H2_1"/>
    <property type="match status" value="1"/>
</dbReference>
<name>A0ABR2HRZ8_9PEZI</name>
<dbReference type="EMBL" id="JAPCWZ010000009">
    <property type="protein sequence ID" value="KAK8851807.1"/>
    <property type="molecule type" value="Genomic_DNA"/>
</dbReference>